<evidence type="ECO:0000256" key="3">
    <source>
        <dbReference type="ARBA" id="ARBA00022989"/>
    </source>
</evidence>
<evidence type="ECO:0000313" key="7">
    <source>
        <dbReference type="EMBL" id="AOW01941.1"/>
    </source>
</evidence>
<feature type="transmembrane region" description="Helical" evidence="5">
    <location>
        <begin position="463"/>
        <end position="481"/>
    </location>
</feature>
<dbReference type="InterPro" id="IPR036259">
    <property type="entry name" value="MFS_trans_sf"/>
</dbReference>
<organism evidence="7 9">
    <name type="scientific">Yarrowia lipolytica</name>
    <name type="common">Candida lipolytica</name>
    <dbReference type="NCBI Taxonomy" id="4952"/>
    <lineage>
        <taxon>Eukaryota</taxon>
        <taxon>Fungi</taxon>
        <taxon>Dikarya</taxon>
        <taxon>Ascomycota</taxon>
        <taxon>Saccharomycotina</taxon>
        <taxon>Dipodascomycetes</taxon>
        <taxon>Dipodascales</taxon>
        <taxon>Dipodascales incertae sedis</taxon>
        <taxon>Yarrowia</taxon>
    </lineage>
</organism>
<reference evidence="7 9" key="1">
    <citation type="journal article" date="2016" name="PLoS ONE">
        <title>Sequence Assembly of Yarrowia lipolytica Strain W29/CLIB89 Shows Transposable Element Diversity.</title>
        <authorList>
            <person name="Magnan C."/>
            <person name="Yu J."/>
            <person name="Chang I."/>
            <person name="Jahn E."/>
            <person name="Kanomata Y."/>
            <person name="Wu J."/>
            <person name="Zeller M."/>
            <person name="Oakes M."/>
            <person name="Baldi P."/>
            <person name="Sandmeyer S."/>
        </authorList>
    </citation>
    <scope>NUCLEOTIDE SEQUENCE [LARGE SCALE GENOMIC DNA]</scope>
    <source>
        <strain evidence="7">CLIB89</strain>
        <strain evidence="9">CLIB89(W29)</strain>
    </source>
</reference>
<feature type="transmembrane region" description="Helical" evidence="5">
    <location>
        <begin position="290"/>
        <end position="309"/>
    </location>
</feature>
<evidence type="ECO:0000256" key="1">
    <source>
        <dbReference type="ARBA" id="ARBA00004141"/>
    </source>
</evidence>
<feature type="transmembrane region" description="Helical" evidence="5">
    <location>
        <begin position="151"/>
        <end position="171"/>
    </location>
</feature>
<proteinExistence type="predicted"/>
<gene>
    <name evidence="8" type="ORF">B0I71DRAFT_130304</name>
    <name evidence="7" type="ORF">YALI1_B25506g</name>
</gene>
<dbReference type="PANTHER" id="PTHR23508:SF10">
    <property type="entry name" value="CARBOXYLIC ACID TRANSPORTER PROTEIN HOMOLOG"/>
    <property type="match status" value="1"/>
</dbReference>
<keyword evidence="4 5" id="KW-0472">Membrane</keyword>
<dbReference type="Gene3D" id="1.20.1250.20">
    <property type="entry name" value="MFS general substrate transporter like domains"/>
    <property type="match status" value="1"/>
</dbReference>
<dbReference type="RefSeq" id="XP_501098.1">
    <property type="nucleotide sequence ID" value="XM_501098.1"/>
</dbReference>
<dbReference type="OMA" id="WRAIYLM"/>
<dbReference type="VEuPathDB" id="FungiDB:YALI0_B19470g"/>
<dbReference type="PROSITE" id="PS50850">
    <property type="entry name" value="MFS"/>
    <property type="match status" value="1"/>
</dbReference>
<dbReference type="InterPro" id="IPR020846">
    <property type="entry name" value="MFS_dom"/>
</dbReference>
<keyword evidence="3 5" id="KW-1133">Transmembrane helix</keyword>
<protein>
    <submittedName>
        <fullName evidence="8">Major facilitator superfamily domain-containing protein</fullName>
    </submittedName>
</protein>
<reference evidence="8 10" key="2">
    <citation type="submission" date="2018-07" db="EMBL/GenBank/DDBJ databases">
        <title>Draft Genome Assemblies for Five Robust Yarrowia lipolytica Strains Exhibiting High Lipid Production and Pentose Sugar Utilization and Sugar Alcohol Secretion from Undetoxified Lignocellulosic Biomass Hydrolysates.</title>
        <authorList>
            <consortium name="DOE Joint Genome Institute"/>
            <person name="Walker C."/>
            <person name="Ryu S."/>
            <person name="Na H."/>
            <person name="Zane M."/>
            <person name="LaButti K."/>
            <person name="Lipzen A."/>
            <person name="Haridas S."/>
            <person name="Barry K."/>
            <person name="Grigoriev I.V."/>
            <person name="Quarterman J."/>
            <person name="Slininger P."/>
            <person name="Dien B."/>
            <person name="Trinh C.T."/>
        </authorList>
    </citation>
    <scope>NUCLEOTIDE SEQUENCE [LARGE SCALE GENOMIC DNA]</scope>
    <source>
        <strain evidence="8 10">YB392</strain>
    </source>
</reference>
<dbReference type="EMBL" id="KZ858974">
    <property type="protein sequence ID" value="RDW26791.1"/>
    <property type="molecule type" value="Genomic_DNA"/>
</dbReference>
<dbReference type="VEuPathDB" id="FungiDB:YALI1_B25506g"/>
<dbReference type="GO" id="GO:0015355">
    <property type="term" value="F:secondary active monocarboxylate transmembrane transporter activity"/>
    <property type="evidence" value="ECO:0007669"/>
    <property type="project" value="TreeGrafter"/>
</dbReference>
<feature type="transmembrane region" description="Helical" evidence="5">
    <location>
        <begin position="360"/>
        <end position="378"/>
    </location>
</feature>
<evidence type="ECO:0000256" key="4">
    <source>
        <dbReference type="ARBA" id="ARBA00023136"/>
    </source>
</evidence>
<evidence type="ECO:0000256" key="2">
    <source>
        <dbReference type="ARBA" id="ARBA00022692"/>
    </source>
</evidence>
<dbReference type="Proteomes" id="UP000256601">
    <property type="component" value="Unassembled WGS sequence"/>
</dbReference>
<dbReference type="GeneID" id="2907271"/>
<comment type="subcellular location">
    <subcellularLocation>
        <location evidence="1">Membrane</location>
        <topology evidence="1">Multi-pass membrane protein</topology>
    </subcellularLocation>
</comment>
<feature type="transmembrane region" description="Helical" evidence="5">
    <location>
        <begin position="59"/>
        <end position="77"/>
    </location>
</feature>
<dbReference type="CDD" id="cd17316">
    <property type="entry name" value="MFS_SV2_like"/>
    <property type="match status" value="1"/>
</dbReference>
<sequence length="529" mass="57997">MPITVSQEVTETAPEVSWAATKTYLGSRVSTLKPPKLSAQEKRCLNPIYVLRQLGKKQWLFFSVAILGWIWDAFDYFSVSQTATEIAKDLDMSVADITWGLSIVLMLRSIGAIIFGLASDRFGRKWPFIVNIAIFSILELGTGFVQTYTQFLALRALFGIAMGGMFGNAAATALEDCPPEARGLISGFLQAGYDIGNLLCVIFTRAIVPNSKHGWRALFWFGAGPPILIMVFRAFLPETDTYIASRINKEDNSTVEIDPETGLHMQPAQKVGTWASIVIFIKGVGHTLKVHWLMFTYLVVMMAGFNFMAHGSQDLYPTLLKNQLKFSIDRSTVTNAVATLGALSGQVTIGHLSNVFGRRLSVIISCVIGGALIYPWAFSGGGAGINASVFFLQFFVGCWGIVPIHLSELTPPALRTSLVGVAYQLGNLASAASSTIEAKIGERFPILDEHGNHLPEEYDYGKVMAIFMGCVFAFTMIVMFLGPEKRGSDLCAPQYEVTDAQTAAGDEKFEDKEKVEEVAIERIDTNLTR</sequence>
<dbReference type="KEGG" id="yli:2907271"/>
<dbReference type="GO" id="GO:0005886">
    <property type="term" value="C:plasma membrane"/>
    <property type="evidence" value="ECO:0007669"/>
    <property type="project" value="TreeGrafter"/>
</dbReference>
<feature type="domain" description="Major facilitator superfamily (MFS) profile" evidence="6">
    <location>
        <begin position="61"/>
        <end position="486"/>
    </location>
</feature>
<dbReference type="EMBL" id="CP017554">
    <property type="protein sequence ID" value="AOW01941.1"/>
    <property type="molecule type" value="Genomic_DNA"/>
</dbReference>
<dbReference type="eggNOG" id="ENOG502QPK1">
    <property type="taxonomic scope" value="Eukaryota"/>
</dbReference>
<dbReference type="SUPFAM" id="SSF103473">
    <property type="entry name" value="MFS general substrate transporter"/>
    <property type="match status" value="1"/>
</dbReference>
<name>A0A1H6Q874_YARLL</name>
<dbReference type="FunFam" id="1.20.1250.20:FF:000430">
    <property type="entry name" value="Jen1p"/>
    <property type="match status" value="1"/>
</dbReference>
<evidence type="ECO:0000313" key="9">
    <source>
        <dbReference type="Proteomes" id="UP000182444"/>
    </source>
</evidence>
<feature type="transmembrane region" description="Helical" evidence="5">
    <location>
        <begin position="97"/>
        <end position="119"/>
    </location>
</feature>
<evidence type="ECO:0000256" key="5">
    <source>
        <dbReference type="SAM" id="Phobius"/>
    </source>
</evidence>
<feature type="transmembrane region" description="Helical" evidence="5">
    <location>
        <begin position="214"/>
        <end position="236"/>
    </location>
</feature>
<feature type="transmembrane region" description="Helical" evidence="5">
    <location>
        <begin position="385"/>
        <end position="406"/>
    </location>
</feature>
<evidence type="ECO:0000313" key="10">
    <source>
        <dbReference type="Proteomes" id="UP000256601"/>
    </source>
</evidence>
<dbReference type="AlphaFoldDB" id="A0A1H6Q874"/>
<dbReference type="OrthoDB" id="5296287at2759"/>
<dbReference type="PANTHER" id="PTHR23508">
    <property type="entry name" value="CARBOXYLIC ACID TRANSPORTER PROTEIN HOMOLOG"/>
    <property type="match status" value="1"/>
</dbReference>
<dbReference type="Proteomes" id="UP000182444">
    <property type="component" value="Chromosome 1B"/>
</dbReference>
<keyword evidence="2 5" id="KW-0812">Transmembrane</keyword>
<dbReference type="Pfam" id="PF00083">
    <property type="entry name" value="Sugar_tr"/>
    <property type="match status" value="1"/>
</dbReference>
<evidence type="ECO:0000313" key="8">
    <source>
        <dbReference type="EMBL" id="RDW26791.1"/>
    </source>
</evidence>
<accession>A0A1H6Q874</accession>
<dbReference type="GO" id="GO:0035879">
    <property type="term" value="P:plasma membrane lactate transport"/>
    <property type="evidence" value="ECO:0007669"/>
    <property type="project" value="TreeGrafter"/>
</dbReference>
<evidence type="ECO:0000259" key="6">
    <source>
        <dbReference type="PROSITE" id="PS50850"/>
    </source>
</evidence>
<dbReference type="InterPro" id="IPR005828">
    <property type="entry name" value="MFS_sugar_transport-like"/>
</dbReference>
<feature type="transmembrane region" description="Helical" evidence="5">
    <location>
        <begin position="126"/>
        <end position="145"/>
    </location>
</feature>
<feature type="transmembrane region" description="Helical" evidence="5">
    <location>
        <begin position="183"/>
        <end position="208"/>
    </location>
</feature>